<evidence type="ECO:0000313" key="3">
    <source>
        <dbReference type="Proteomes" id="UP000092967"/>
    </source>
</evidence>
<dbReference type="Proteomes" id="UP000092967">
    <property type="component" value="Chromosome"/>
</dbReference>
<accession>A0A1B1Y5U4</accession>
<sequence>MYKQLFVCFFLFVFTNVKAQELNCNVTVNADQIQVSNNQIFKTLENSLTEFMNQTQWTSVAFKDHEKIKCAVTILLTEQKSTNTFTGTLQVQASRPVFNSAYYSPLLNYKDNSFSFQYTEFQPINYNPNGFESNLVSVMSYYAYLILGMYVDTFSLEGGSPYLNNALTIANQSQQSGYLGWENSKGNITRFTLIDQMLATVNEPYRKLVYQYHFDIMDVFERNQKSAASRMIQLLLPLEKMYDENPNSFMIRIFMDAKSDEIVNIFKNNSAVDTSELISVLKRVSSTNSKKWRQIDSL</sequence>
<dbReference type="Pfam" id="PF16119">
    <property type="entry name" value="DUF4835"/>
    <property type="match status" value="1"/>
</dbReference>
<reference evidence="2 3" key="1">
    <citation type="submission" date="2016-02" db="EMBL/GenBank/DDBJ databases">
        <authorList>
            <person name="Wen L."/>
            <person name="He K."/>
            <person name="Yang H."/>
        </authorList>
    </citation>
    <scope>NUCLEOTIDE SEQUENCE [LARGE SCALE GENOMIC DNA]</scope>
    <source>
        <strain evidence="2 3">CZ1127</strain>
    </source>
</reference>
<dbReference type="EMBL" id="CP014224">
    <property type="protein sequence ID" value="ANW96130.1"/>
    <property type="molecule type" value="Genomic_DNA"/>
</dbReference>
<dbReference type="OrthoDB" id="9773381at2"/>
<evidence type="ECO:0000313" key="2">
    <source>
        <dbReference type="EMBL" id="ANW96130.1"/>
    </source>
</evidence>
<feature type="chain" id="PRO_5008532641" description="DUF4835 domain-containing protein" evidence="1">
    <location>
        <begin position="20"/>
        <end position="298"/>
    </location>
</feature>
<organism evidence="2 3">
    <name type="scientific">Wenyingzhuangia fucanilytica</name>
    <dbReference type="NCBI Taxonomy" id="1790137"/>
    <lineage>
        <taxon>Bacteria</taxon>
        <taxon>Pseudomonadati</taxon>
        <taxon>Bacteroidota</taxon>
        <taxon>Flavobacteriia</taxon>
        <taxon>Flavobacteriales</taxon>
        <taxon>Flavobacteriaceae</taxon>
        <taxon>Wenyingzhuangia</taxon>
    </lineage>
</organism>
<keyword evidence="1" id="KW-0732">Signal</keyword>
<evidence type="ECO:0008006" key="4">
    <source>
        <dbReference type="Google" id="ProtNLM"/>
    </source>
</evidence>
<evidence type="ECO:0000256" key="1">
    <source>
        <dbReference type="SAM" id="SignalP"/>
    </source>
</evidence>
<dbReference type="InterPro" id="IPR032274">
    <property type="entry name" value="DUF4835"/>
</dbReference>
<dbReference type="KEGG" id="wfu:AXE80_07495"/>
<dbReference type="STRING" id="1790137.AXE80_07495"/>
<name>A0A1B1Y5U4_9FLAO</name>
<protein>
    <recommendedName>
        <fullName evidence="4">DUF4835 domain-containing protein</fullName>
    </recommendedName>
</protein>
<dbReference type="AlphaFoldDB" id="A0A1B1Y5U4"/>
<dbReference type="RefSeq" id="WP_068825938.1">
    <property type="nucleotide sequence ID" value="NZ_CP014224.1"/>
</dbReference>
<proteinExistence type="predicted"/>
<gene>
    <name evidence="2" type="ORF">AXE80_07495</name>
</gene>
<keyword evidence="3" id="KW-1185">Reference proteome</keyword>
<feature type="signal peptide" evidence="1">
    <location>
        <begin position="1"/>
        <end position="19"/>
    </location>
</feature>